<evidence type="ECO:0000256" key="2">
    <source>
        <dbReference type="ARBA" id="ARBA00022475"/>
    </source>
</evidence>
<name>A0A932A5Q0_9BACT</name>
<evidence type="ECO:0000256" key="7">
    <source>
        <dbReference type="SAM" id="Phobius"/>
    </source>
</evidence>
<dbReference type="PANTHER" id="PTHR42770">
    <property type="entry name" value="AMINO ACID TRANSPORTER-RELATED"/>
    <property type="match status" value="1"/>
</dbReference>
<feature type="transmembrane region" description="Helical" evidence="7">
    <location>
        <begin position="75"/>
        <end position="93"/>
    </location>
</feature>
<comment type="caution">
    <text evidence="8">The sequence shown here is derived from an EMBL/GenBank/DDBJ whole genome shotgun (WGS) entry which is preliminary data.</text>
</comment>
<organism evidence="8 9">
    <name type="scientific">Candidatus Korobacter versatilis</name>
    <dbReference type="NCBI Taxonomy" id="658062"/>
    <lineage>
        <taxon>Bacteria</taxon>
        <taxon>Pseudomonadati</taxon>
        <taxon>Acidobacteriota</taxon>
        <taxon>Terriglobia</taxon>
        <taxon>Terriglobales</taxon>
        <taxon>Candidatus Korobacteraceae</taxon>
        <taxon>Candidatus Korobacter</taxon>
    </lineage>
</organism>
<feature type="transmembrane region" description="Helical" evidence="7">
    <location>
        <begin position="438"/>
        <end position="457"/>
    </location>
</feature>
<evidence type="ECO:0000313" key="9">
    <source>
        <dbReference type="Proteomes" id="UP000779809"/>
    </source>
</evidence>
<dbReference type="EMBL" id="JACPNR010000001">
    <property type="protein sequence ID" value="MBI2677156.1"/>
    <property type="molecule type" value="Genomic_DNA"/>
</dbReference>
<feature type="compositionally biased region" description="Pro residues" evidence="6">
    <location>
        <begin position="786"/>
        <end position="795"/>
    </location>
</feature>
<proteinExistence type="predicted"/>
<keyword evidence="2" id="KW-1003">Cell membrane</keyword>
<feature type="compositionally biased region" description="Basic and acidic residues" evidence="6">
    <location>
        <begin position="760"/>
        <end position="779"/>
    </location>
</feature>
<evidence type="ECO:0000313" key="8">
    <source>
        <dbReference type="EMBL" id="MBI2677156.1"/>
    </source>
</evidence>
<dbReference type="AlphaFoldDB" id="A0A932A5Q0"/>
<comment type="subcellular location">
    <subcellularLocation>
        <location evidence="1">Cell membrane</location>
        <topology evidence="1">Multi-pass membrane protein</topology>
    </subcellularLocation>
</comment>
<protein>
    <submittedName>
        <fullName evidence="8">APC family permease</fullName>
    </submittedName>
</protein>
<dbReference type="Proteomes" id="UP000779809">
    <property type="component" value="Unassembled WGS sequence"/>
</dbReference>
<accession>A0A932A5Q0</accession>
<feature type="transmembrane region" description="Helical" evidence="7">
    <location>
        <begin position="225"/>
        <end position="245"/>
    </location>
</feature>
<dbReference type="PANTHER" id="PTHR42770:SF7">
    <property type="entry name" value="MEMBRANE PROTEIN"/>
    <property type="match status" value="1"/>
</dbReference>
<dbReference type="GO" id="GO:0005886">
    <property type="term" value="C:plasma membrane"/>
    <property type="evidence" value="ECO:0007669"/>
    <property type="project" value="UniProtKB-SubCell"/>
</dbReference>
<feature type="region of interest" description="Disordered" evidence="6">
    <location>
        <begin position="725"/>
        <end position="795"/>
    </location>
</feature>
<keyword evidence="3 7" id="KW-0812">Transmembrane</keyword>
<dbReference type="Gene3D" id="1.20.1740.10">
    <property type="entry name" value="Amino acid/polyamine transporter I"/>
    <property type="match status" value="1"/>
</dbReference>
<reference evidence="8" key="1">
    <citation type="submission" date="2020-07" db="EMBL/GenBank/DDBJ databases">
        <title>Huge and variable diversity of episymbiotic CPR bacteria and DPANN archaea in groundwater ecosystems.</title>
        <authorList>
            <person name="He C.Y."/>
            <person name="Keren R."/>
            <person name="Whittaker M."/>
            <person name="Farag I.F."/>
            <person name="Doudna J."/>
            <person name="Cate J.H.D."/>
            <person name="Banfield J.F."/>
        </authorList>
    </citation>
    <scope>NUCLEOTIDE SEQUENCE</scope>
    <source>
        <strain evidence="8">NC_groundwater_580_Pr5_B-0.1um_64_19</strain>
    </source>
</reference>
<feature type="transmembrane region" description="Helical" evidence="7">
    <location>
        <begin position="369"/>
        <end position="387"/>
    </location>
</feature>
<evidence type="ECO:0000256" key="3">
    <source>
        <dbReference type="ARBA" id="ARBA00022692"/>
    </source>
</evidence>
<feature type="compositionally biased region" description="Basic and acidic residues" evidence="6">
    <location>
        <begin position="734"/>
        <end position="743"/>
    </location>
</feature>
<feature type="transmembrane region" description="Helical" evidence="7">
    <location>
        <begin position="175"/>
        <end position="192"/>
    </location>
</feature>
<keyword evidence="5 7" id="KW-0472">Membrane</keyword>
<dbReference type="InterPro" id="IPR050367">
    <property type="entry name" value="APC_superfamily"/>
</dbReference>
<evidence type="ECO:0000256" key="4">
    <source>
        <dbReference type="ARBA" id="ARBA00022989"/>
    </source>
</evidence>
<evidence type="ECO:0000256" key="6">
    <source>
        <dbReference type="SAM" id="MobiDB-lite"/>
    </source>
</evidence>
<feature type="transmembrane region" description="Helical" evidence="7">
    <location>
        <begin position="37"/>
        <end position="55"/>
    </location>
</feature>
<keyword evidence="4 7" id="KW-1133">Transmembrane helix</keyword>
<feature type="transmembrane region" description="Helical" evidence="7">
    <location>
        <begin position="6"/>
        <end position="25"/>
    </location>
</feature>
<evidence type="ECO:0000256" key="5">
    <source>
        <dbReference type="ARBA" id="ARBA00023136"/>
    </source>
</evidence>
<dbReference type="GO" id="GO:0022857">
    <property type="term" value="F:transmembrane transporter activity"/>
    <property type="evidence" value="ECO:0007669"/>
    <property type="project" value="InterPro"/>
</dbReference>
<feature type="transmembrane region" description="Helical" evidence="7">
    <location>
        <begin position="137"/>
        <end position="155"/>
    </location>
</feature>
<evidence type="ECO:0000256" key="1">
    <source>
        <dbReference type="ARBA" id="ARBA00004651"/>
    </source>
</evidence>
<gene>
    <name evidence="8" type="ORF">HYX28_00060</name>
</gene>
<sequence>MLTFISFWRAAAIVLNDLGSSAFYAGGIAEQAVGKAAPWFILGVMLFAFAVRAVYVESCSMFVRGGVYRVVKEALGGTLAKISVSALMFDYILTGPISGVSAGHYISGLLRELVGIALRYGWAPESWRPYVVAQSSGFDNALAVVFALAVTIYYWRENTKGIEESSEKALRVMQVTTVMVVILLGWSALTLMKGDFQLPPLPLPQNLNFSDEALGWLKHSDLPKAFGLLGILIAFGHSVLAMSGEESLAQVNRELAHPKLLNLKKAAIVIGIYSFMFTGLASLLAVMIIPDSERIPIYKDNLISGLAMHMYGPMLLRIFFRVFVVGVGFLMLSGAVNTAIIGSNGVLNRISEDGVLTDWFRKPHKKYGTSYRIINMVVGLQIFTILASRGDVYVLGEAYAFGVIWSFTFNSLSMLVLRWKYKGERGWKVPPNIKVLGVEIPLGLLSVHLVLLSTAIVNLFTKQIATIAGIVFAGSFFFIFVVSERVNRKKFAIAENQMKEHFQLLQQDTISRESVDVRPGNLLVTVRDYNTLDQLRWSLEHTDTEDQDVVVMAARLTGPGSAEYDLSMEQIFSEYEQTLFTKAVGVAEGVGKHISLLVVPARDVWSAIVTTANRLQSEKVIAGLSSKMTAEEQAFSLGRAWEAMEPPKRQFGFIVVRPNDEPLVFHIGPHNPRLNEDDVHLVHRMWLTMTRERGLEKLHHDEIVSESLTRFARDYSGREHDDIVRSLKHRGRDTRRDLTDTQKMRPLATPPPDSGMSAEPRPERALPEGDKKREKKKDGSGGGNGGPPPPPVVGP</sequence>
<feature type="transmembrane region" description="Helical" evidence="7">
    <location>
        <begin position="318"/>
        <end position="341"/>
    </location>
</feature>
<feature type="transmembrane region" description="Helical" evidence="7">
    <location>
        <begin position="399"/>
        <end position="417"/>
    </location>
</feature>
<feature type="transmembrane region" description="Helical" evidence="7">
    <location>
        <begin position="463"/>
        <end position="482"/>
    </location>
</feature>
<feature type="transmembrane region" description="Helical" evidence="7">
    <location>
        <begin position="266"/>
        <end position="289"/>
    </location>
</feature>
<dbReference type="Pfam" id="PF13520">
    <property type="entry name" value="AA_permease_2"/>
    <property type="match status" value="1"/>
</dbReference>
<dbReference type="InterPro" id="IPR002293">
    <property type="entry name" value="AA/rel_permease1"/>
</dbReference>